<gene>
    <name evidence="2" type="ORF">D9V30_07640</name>
</gene>
<organism evidence="2 3">
    <name type="scientific">Mycetocola reblochoni</name>
    <dbReference type="NCBI Taxonomy" id="331618"/>
    <lineage>
        <taxon>Bacteria</taxon>
        <taxon>Bacillati</taxon>
        <taxon>Actinomycetota</taxon>
        <taxon>Actinomycetes</taxon>
        <taxon>Micrococcales</taxon>
        <taxon>Microbacteriaceae</taxon>
        <taxon>Mycetocola</taxon>
    </lineage>
</organism>
<dbReference type="Proteomes" id="UP000275395">
    <property type="component" value="Unassembled WGS sequence"/>
</dbReference>
<dbReference type="CDD" id="cd00267">
    <property type="entry name" value="ABC_ATPase"/>
    <property type="match status" value="1"/>
</dbReference>
<dbReference type="Gene3D" id="3.40.50.300">
    <property type="entry name" value="P-loop containing nucleotide triphosphate hydrolases"/>
    <property type="match status" value="1"/>
</dbReference>
<keyword evidence="2" id="KW-0547">Nucleotide-binding</keyword>
<sequence length="127" mass="12595">MFHIAPLPPSDPIVLRDVTATHRGGRGIHSVDLALAGGSSTVIVGGNGAGKSTLLDVLSGGMRPESGDLGRLPAVLAAGPSPSFPSTARSPLACRSPCADSCRWGAGRTPARGVACAATTSTPSPGR</sequence>
<reference evidence="2 3" key="1">
    <citation type="submission" date="2018-10" db="EMBL/GenBank/DDBJ databases">
        <authorList>
            <person name="Li J."/>
        </authorList>
    </citation>
    <scope>NUCLEOTIDE SEQUENCE [LARGE SCALE GENOMIC DNA]</scope>
    <source>
        <strain evidence="2 3">JCM 30549</strain>
    </source>
</reference>
<accession>A0A3L6ZQ41</accession>
<dbReference type="InterPro" id="IPR027417">
    <property type="entry name" value="P-loop_NTPase"/>
</dbReference>
<evidence type="ECO:0000313" key="3">
    <source>
        <dbReference type="Proteomes" id="UP000275395"/>
    </source>
</evidence>
<name>A0A3L6ZQ41_9MICO</name>
<protein>
    <submittedName>
        <fullName evidence="2">ATP-binding cassette domain-containing protein</fullName>
    </submittedName>
</protein>
<feature type="domain" description="ABC transporter" evidence="1">
    <location>
        <begin position="29"/>
        <end position="69"/>
    </location>
</feature>
<keyword evidence="2" id="KW-0067">ATP-binding</keyword>
<evidence type="ECO:0000259" key="1">
    <source>
        <dbReference type="Pfam" id="PF00005"/>
    </source>
</evidence>
<dbReference type="GO" id="GO:0016887">
    <property type="term" value="F:ATP hydrolysis activity"/>
    <property type="evidence" value="ECO:0007669"/>
    <property type="project" value="InterPro"/>
</dbReference>
<dbReference type="GO" id="GO:0005524">
    <property type="term" value="F:ATP binding"/>
    <property type="evidence" value="ECO:0007669"/>
    <property type="project" value="UniProtKB-KW"/>
</dbReference>
<dbReference type="AlphaFoldDB" id="A0A3L6ZQ41"/>
<dbReference type="Pfam" id="PF00005">
    <property type="entry name" value="ABC_tran"/>
    <property type="match status" value="1"/>
</dbReference>
<dbReference type="EMBL" id="RCUW01000005">
    <property type="protein sequence ID" value="RLP69182.1"/>
    <property type="molecule type" value="Genomic_DNA"/>
</dbReference>
<evidence type="ECO:0000313" key="2">
    <source>
        <dbReference type="EMBL" id="RLP69182.1"/>
    </source>
</evidence>
<dbReference type="InterPro" id="IPR003439">
    <property type="entry name" value="ABC_transporter-like_ATP-bd"/>
</dbReference>
<comment type="caution">
    <text evidence="2">The sequence shown here is derived from an EMBL/GenBank/DDBJ whole genome shotgun (WGS) entry which is preliminary data.</text>
</comment>
<dbReference type="SUPFAM" id="SSF52540">
    <property type="entry name" value="P-loop containing nucleoside triphosphate hydrolases"/>
    <property type="match status" value="1"/>
</dbReference>
<proteinExistence type="predicted"/>